<dbReference type="InterPro" id="IPR038655">
    <property type="entry name" value="Ribosomal_eL27_sf"/>
</dbReference>
<dbReference type="OrthoDB" id="2365484at2759"/>
<dbReference type="GO" id="GO:0005840">
    <property type="term" value="C:ribosome"/>
    <property type="evidence" value="ECO:0007669"/>
    <property type="project" value="UniProtKB-KW"/>
</dbReference>
<keyword evidence="3" id="KW-0687">Ribonucleoprotein</keyword>
<dbReference type="Gene3D" id="2.30.30.770">
    <property type="match status" value="1"/>
</dbReference>
<comment type="caution">
    <text evidence="5">The sequence shown here is derived from an EMBL/GenBank/DDBJ whole genome shotgun (WGS) entry which is preliminary data.</text>
</comment>
<dbReference type="AlphaFoldDB" id="A0A9W8E749"/>
<evidence type="ECO:0000256" key="3">
    <source>
        <dbReference type="ARBA" id="ARBA00023274"/>
    </source>
</evidence>
<dbReference type="InterPro" id="IPR001141">
    <property type="entry name" value="Ribosomal_eL27"/>
</dbReference>
<dbReference type="GO" id="GO:1990904">
    <property type="term" value="C:ribonucleoprotein complex"/>
    <property type="evidence" value="ECO:0007669"/>
    <property type="project" value="UniProtKB-KW"/>
</dbReference>
<name>A0A9W8E749_9FUNG</name>
<reference evidence="5" key="1">
    <citation type="submission" date="2022-07" db="EMBL/GenBank/DDBJ databases">
        <title>Phylogenomic reconstructions and comparative analyses of Kickxellomycotina fungi.</title>
        <authorList>
            <person name="Reynolds N.K."/>
            <person name="Stajich J.E."/>
            <person name="Barry K."/>
            <person name="Grigoriev I.V."/>
            <person name="Crous P."/>
            <person name="Smith M.E."/>
        </authorList>
    </citation>
    <scope>NUCLEOTIDE SEQUENCE</scope>
    <source>
        <strain evidence="5">RSA 1196</strain>
    </source>
</reference>
<accession>A0A9W8E749</accession>
<dbReference type="GO" id="GO:0003735">
    <property type="term" value="F:structural constituent of ribosome"/>
    <property type="evidence" value="ECO:0007669"/>
    <property type="project" value="InterPro"/>
</dbReference>
<dbReference type="CDD" id="cd06090">
    <property type="entry name" value="KOW_RPL27"/>
    <property type="match status" value="1"/>
</dbReference>
<keyword evidence="6" id="KW-1185">Reference proteome</keyword>
<dbReference type="GO" id="GO:0006412">
    <property type="term" value="P:translation"/>
    <property type="evidence" value="ECO:0007669"/>
    <property type="project" value="InterPro"/>
</dbReference>
<evidence type="ECO:0000256" key="1">
    <source>
        <dbReference type="ARBA" id="ARBA00009124"/>
    </source>
</evidence>
<evidence type="ECO:0000313" key="6">
    <source>
        <dbReference type="Proteomes" id="UP001150925"/>
    </source>
</evidence>
<evidence type="ECO:0000256" key="2">
    <source>
        <dbReference type="ARBA" id="ARBA00022980"/>
    </source>
</evidence>
<protein>
    <submittedName>
        <fullName evidence="5">60S ribosomal protein L27B</fullName>
    </submittedName>
</protein>
<comment type="similarity">
    <text evidence="1">Belongs to the eukaryotic ribosomal protein eL27 family.</text>
</comment>
<keyword evidence="2 5" id="KW-0689">Ribosomal protein</keyword>
<sequence>VVIVLQGRHAGKKAVIVKNIDDGNKQRPYGHAIIAGIARYPMKVTKSMSAEKVAKRSRVKPFIQVINYNHFMPTRYGIELEDLKDVIDAKKIRDPSQRRAAAQRVRKSFNARHLAGCYHCLEQQNQIDGFGQSEAIIETAF</sequence>
<organism evidence="5 6">
    <name type="scientific">Dispira parvispora</name>
    <dbReference type="NCBI Taxonomy" id="1520584"/>
    <lineage>
        <taxon>Eukaryota</taxon>
        <taxon>Fungi</taxon>
        <taxon>Fungi incertae sedis</taxon>
        <taxon>Zoopagomycota</taxon>
        <taxon>Kickxellomycotina</taxon>
        <taxon>Dimargaritomycetes</taxon>
        <taxon>Dimargaritales</taxon>
        <taxon>Dimargaritaceae</taxon>
        <taxon>Dispira</taxon>
    </lineage>
</organism>
<dbReference type="SUPFAM" id="SSF50104">
    <property type="entry name" value="Translation proteins SH3-like domain"/>
    <property type="match status" value="1"/>
</dbReference>
<evidence type="ECO:0000259" key="4">
    <source>
        <dbReference type="Pfam" id="PF00467"/>
    </source>
</evidence>
<dbReference type="Pfam" id="PF00467">
    <property type="entry name" value="KOW"/>
    <property type="match status" value="1"/>
</dbReference>
<dbReference type="InterPro" id="IPR008991">
    <property type="entry name" value="Translation_prot_SH3-like_sf"/>
</dbReference>
<dbReference type="Proteomes" id="UP001150925">
    <property type="component" value="Unassembled WGS sequence"/>
</dbReference>
<dbReference type="EMBL" id="JANBPY010000886">
    <property type="protein sequence ID" value="KAJ1963008.1"/>
    <property type="molecule type" value="Genomic_DNA"/>
</dbReference>
<feature type="domain" description="KOW" evidence="4">
    <location>
        <begin position="1"/>
        <end position="24"/>
    </location>
</feature>
<gene>
    <name evidence="5" type="primary">RPL27B</name>
    <name evidence="5" type="ORF">IWQ62_003353</name>
</gene>
<dbReference type="PANTHER" id="PTHR10497">
    <property type="entry name" value="60S RIBOSOMAL PROTEIN L27"/>
    <property type="match status" value="1"/>
</dbReference>
<dbReference type="InterPro" id="IPR041991">
    <property type="entry name" value="Ribosomal_eL27_KOW"/>
</dbReference>
<dbReference type="InterPro" id="IPR005824">
    <property type="entry name" value="KOW"/>
</dbReference>
<dbReference type="FunFam" id="2.30.30.770:FF:000001">
    <property type="entry name" value="60S ribosomal protein L27"/>
    <property type="match status" value="1"/>
</dbReference>
<proteinExistence type="inferred from homology"/>
<evidence type="ECO:0000313" key="5">
    <source>
        <dbReference type="EMBL" id="KAJ1963008.1"/>
    </source>
</evidence>
<feature type="non-terminal residue" evidence="5">
    <location>
        <position position="1"/>
    </location>
</feature>
<dbReference type="Pfam" id="PF01777">
    <property type="entry name" value="Ribosomal_L27e"/>
    <property type="match status" value="1"/>
</dbReference>